<sequence length="135" mass="15381">MEVPMNLDQATFHVEKTKPLKLKEVNFKIKPSLKEQKRLFRTSLYKLTIIAEVNNQVYEFVDYDLSHQLISQLEKDPTRFLVGAEPPFLCGTNWPASGISEVVEANNIPLDSLIIIDGHNVIATIYNNEIPILTN</sequence>
<gene>
    <name evidence="1" type="ORF">HNQ44_003006</name>
</gene>
<proteinExistence type="predicted"/>
<protein>
    <submittedName>
        <fullName evidence="1">Uncharacterized protein</fullName>
    </submittedName>
</protein>
<reference evidence="1 2" key="1">
    <citation type="submission" date="2020-08" db="EMBL/GenBank/DDBJ databases">
        <title>Genomic Encyclopedia of Type Strains, Phase IV (KMG-IV): sequencing the most valuable type-strain genomes for metagenomic binning, comparative biology and taxonomic classification.</title>
        <authorList>
            <person name="Goeker M."/>
        </authorList>
    </citation>
    <scope>NUCLEOTIDE SEQUENCE [LARGE SCALE GENOMIC DNA]</scope>
    <source>
        <strain evidence="1 2">DSM 15895</strain>
    </source>
</reference>
<organism evidence="1 2">
    <name type="scientific">Planococcus koreensis</name>
    <dbReference type="NCBI Taxonomy" id="112331"/>
    <lineage>
        <taxon>Bacteria</taxon>
        <taxon>Bacillati</taxon>
        <taxon>Bacillota</taxon>
        <taxon>Bacilli</taxon>
        <taxon>Bacillales</taxon>
        <taxon>Caryophanaceae</taxon>
        <taxon>Planococcus</taxon>
    </lineage>
</organism>
<accession>A0A7W8FUW0</accession>
<evidence type="ECO:0000313" key="1">
    <source>
        <dbReference type="EMBL" id="MBB5181541.1"/>
    </source>
</evidence>
<dbReference type="EMBL" id="JACHHE010000010">
    <property type="protein sequence ID" value="MBB5181541.1"/>
    <property type="molecule type" value="Genomic_DNA"/>
</dbReference>
<dbReference type="AlphaFoldDB" id="A0A7W8FUW0"/>
<keyword evidence="2" id="KW-1185">Reference proteome</keyword>
<comment type="caution">
    <text evidence="1">The sequence shown here is derived from an EMBL/GenBank/DDBJ whole genome shotgun (WGS) entry which is preliminary data.</text>
</comment>
<dbReference type="Proteomes" id="UP000525923">
    <property type="component" value="Unassembled WGS sequence"/>
</dbReference>
<evidence type="ECO:0000313" key="2">
    <source>
        <dbReference type="Proteomes" id="UP000525923"/>
    </source>
</evidence>
<name>A0A7W8FUW0_9BACL</name>
<dbReference type="RefSeq" id="WP_135504786.1">
    <property type="nucleotide sequence ID" value="NZ_JACHHE010000010.1"/>
</dbReference>
<dbReference type="OrthoDB" id="2417941at2"/>